<dbReference type="AlphaFoldDB" id="A0A381QDR4"/>
<dbReference type="Pfam" id="PF00355">
    <property type="entry name" value="Rieske"/>
    <property type="match status" value="1"/>
</dbReference>
<organism evidence="7">
    <name type="scientific">marine metagenome</name>
    <dbReference type="NCBI Taxonomy" id="408172"/>
    <lineage>
        <taxon>unclassified sequences</taxon>
        <taxon>metagenomes</taxon>
        <taxon>ecological metagenomes</taxon>
    </lineage>
</organism>
<feature type="domain" description="Rieske" evidence="6">
    <location>
        <begin position="6"/>
        <end position="112"/>
    </location>
</feature>
<dbReference type="InterPro" id="IPR036922">
    <property type="entry name" value="Rieske_2Fe-2S_sf"/>
</dbReference>
<evidence type="ECO:0000313" key="7">
    <source>
        <dbReference type="EMBL" id="SUZ77465.1"/>
    </source>
</evidence>
<evidence type="ECO:0000256" key="1">
    <source>
        <dbReference type="ARBA" id="ARBA00022714"/>
    </source>
</evidence>
<dbReference type="Gene3D" id="2.102.10.10">
    <property type="entry name" value="Rieske [2Fe-2S] iron-sulphur domain"/>
    <property type="match status" value="1"/>
</dbReference>
<evidence type="ECO:0000256" key="3">
    <source>
        <dbReference type="ARBA" id="ARBA00023002"/>
    </source>
</evidence>
<dbReference type="PANTHER" id="PTHR21266">
    <property type="entry name" value="IRON-SULFUR DOMAIN CONTAINING PROTEIN"/>
    <property type="match status" value="1"/>
</dbReference>
<dbReference type="GO" id="GO:0046872">
    <property type="term" value="F:metal ion binding"/>
    <property type="evidence" value="ECO:0007669"/>
    <property type="project" value="UniProtKB-KW"/>
</dbReference>
<dbReference type="InterPro" id="IPR017941">
    <property type="entry name" value="Rieske_2Fe-2S"/>
</dbReference>
<evidence type="ECO:0000259" key="6">
    <source>
        <dbReference type="PROSITE" id="PS51296"/>
    </source>
</evidence>
<dbReference type="SUPFAM" id="SSF50022">
    <property type="entry name" value="ISP domain"/>
    <property type="match status" value="1"/>
</dbReference>
<keyword evidence="2" id="KW-0479">Metal-binding</keyword>
<dbReference type="InterPro" id="IPR044043">
    <property type="entry name" value="VanA_C_cat"/>
</dbReference>
<sequence>MYINFWYPVCLSDELQDKPVKVTILGLDFVAFRDSNGDAHCLSNVCVHRGGSLAGGLCHQKDNTIACPYHGWRFNGSGKCTQIPSLGPGSKIPARAKVDSYPVEEKYEIVFAFLGDLSEKDRPPLYEIEEYSAEGWRANKTITIDINYNYERSIENGLDPAHNEFIHPTHGFEGTKNDYQVNPTQITDTDWGANFAQLFDAPPLDKDVYGDEARQESGDLTVFGGYHGPNTLITQIHTKQDINWFHQYFFEQPINQFQTKIFFVNMRNWLMDENMDAMIMERNMAIANEDIAVMTDLRPVVTPPVSTKETLVPADLIIGKYRSTLKNFKNKGYKIDIKELKDRQHETAFSIPCPDRKTEKNWVLDPIPLIKGK</sequence>
<dbReference type="GO" id="GO:0051537">
    <property type="term" value="F:2 iron, 2 sulfur cluster binding"/>
    <property type="evidence" value="ECO:0007669"/>
    <property type="project" value="UniProtKB-KW"/>
</dbReference>
<gene>
    <name evidence="7" type="ORF">METZ01_LOCUS30319</name>
</gene>
<name>A0A381QDR4_9ZZZZ</name>
<dbReference type="PANTHER" id="PTHR21266:SF60">
    <property type="entry name" value="3-KETOSTEROID-9-ALPHA-MONOOXYGENASE, OXYGENASE COMPONENT"/>
    <property type="match status" value="1"/>
</dbReference>
<evidence type="ECO:0000256" key="4">
    <source>
        <dbReference type="ARBA" id="ARBA00023004"/>
    </source>
</evidence>
<keyword evidence="1" id="KW-0001">2Fe-2S</keyword>
<evidence type="ECO:0000256" key="5">
    <source>
        <dbReference type="ARBA" id="ARBA00023014"/>
    </source>
</evidence>
<proteinExistence type="predicted"/>
<evidence type="ECO:0000256" key="2">
    <source>
        <dbReference type="ARBA" id="ARBA00022723"/>
    </source>
</evidence>
<reference evidence="7" key="1">
    <citation type="submission" date="2018-05" db="EMBL/GenBank/DDBJ databases">
        <authorList>
            <person name="Lanie J.A."/>
            <person name="Ng W.-L."/>
            <person name="Kazmierczak K.M."/>
            <person name="Andrzejewski T.M."/>
            <person name="Davidsen T.M."/>
            <person name="Wayne K.J."/>
            <person name="Tettelin H."/>
            <person name="Glass J.I."/>
            <person name="Rusch D."/>
            <person name="Podicherti R."/>
            <person name="Tsui H.-C.T."/>
            <person name="Winkler M.E."/>
        </authorList>
    </citation>
    <scope>NUCLEOTIDE SEQUENCE</scope>
</reference>
<dbReference type="Pfam" id="PF19112">
    <property type="entry name" value="VanA_C"/>
    <property type="match status" value="1"/>
</dbReference>
<protein>
    <recommendedName>
        <fullName evidence="6">Rieske domain-containing protein</fullName>
    </recommendedName>
</protein>
<keyword evidence="4" id="KW-0408">Iron</keyword>
<dbReference type="InterPro" id="IPR050584">
    <property type="entry name" value="Cholesterol_7-desaturase"/>
</dbReference>
<accession>A0A381QDR4</accession>
<dbReference type="SUPFAM" id="SSF55961">
    <property type="entry name" value="Bet v1-like"/>
    <property type="match status" value="1"/>
</dbReference>
<dbReference type="GO" id="GO:0016491">
    <property type="term" value="F:oxidoreductase activity"/>
    <property type="evidence" value="ECO:0007669"/>
    <property type="project" value="UniProtKB-KW"/>
</dbReference>
<dbReference type="EMBL" id="UINC01001317">
    <property type="protein sequence ID" value="SUZ77465.1"/>
    <property type="molecule type" value="Genomic_DNA"/>
</dbReference>
<dbReference type="Gene3D" id="3.90.380.10">
    <property type="entry name" value="Naphthalene 1,2-dioxygenase Alpha Subunit, Chain A, domain 1"/>
    <property type="match status" value="1"/>
</dbReference>
<keyword evidence="3" id="KW-0560">Oxidoreductase</keyword>
<dbReference type="PROSITE" id="PS51296">
    <property type="entry name" value="RIESKE"/>
    <property type="match status" value="1"/>
</dbReference>
<keyword evidence="5" id="KW-0411">Iron-sulfur</keyword>